<dbReference type="GO" id="GO:0006574">
    <property type="term" value="P:L-valine catabolic process"/>
    <property type="evidence" value="ECO:0007669"/>
    <property type="project" value="TreeGrafter"/>
</dbReference>
<dbReference type="EMBL" id="JAEPRC010000157">
    <property type="protein sequence ID" value="KAG2206197.1"/>
    <property type="molecule type" value="Genomic_DNA"/>
</dbReference>
<feature type="domain" description="Enoyl-CoA hydratase/isomerase" evidence="4">
    <location>
        <begin position="34"/>
        <end position="355"/>
    </location>
</feature>
<dbReference type="PANTHER" id="PTHR43176">
    <property type="entry name" value="3-HYDROXYISOBUTYRYL-COA HYDROLASE-RELATED"/>
    <property type="match status" value="1"/>
</dbReference>
<evidence type="ECO:0000313" key="6">
    <source>
        <dbReference type="Proteomes" id="UP000650833"/>
    </source>
</evidence>
<accession>A0A8H7V5G3</accession>
<dbReference type="Pfam" id="PF16113">
    <property type="entry name" value="ECH_2"/>
    <property type="match status" value="1"/>
</dbReference>
<dbReference type="InterPro" id="IPR029045">
    <property type="entry name" value="ClpP/crotonase-like_dom_sf"/>
</dbReference>
<dbReference type="EC" id="3.1.2.4" evidence="2"/>
<comment type="catalytic activity">
    <reaction evidence="1">
        <text>3-hydroxy-2-methylpropanoyl-CoA + H2O = 3-hydroxy-2-methylpropanoate + CoA + H(+)</text>
        <dbReference type="Rhea" id="RHEA:20888"/>
        <dbReference type="ChEBI" id="CHEBI:11805"/>
        <dbReference type="ChEBI" id="CHEBI:15377"/>
        <dbReference type="ChEBI" id="CHEBI:15378"/>
        <dbReference type="ChEBI" id="CHEBI:57287"/>
        <dbReference type="ChEBI" id="CHEBI:57340"/>
        <dbReference type="EC" id="3.1.2.4"/>
    </reaction>
</comment>
<dbReference type="GO" id="GO:0005739">
    <property type="term" value="C:mitochondrion"/>
    <property type="evidence" value="ECO:0007669"/>
    <property type="project" value="TreeGrafter"/>
</dbReference>
<name>A0A8H7V5G3_9FUNG</name>
<dbReference type="SUPFAM" id="SSF52096">
    <property type="entry name" value="ClpP/crotonase"/>
    <property type="match status" value="1"/>
</dbReference>
<dbReference type="InterPro" id="IPR045004">
    <property type="entry name" value="ECH_dom"/>
</dbReference>
<keyword evidence="3" id="KW-0378">Hydrolase</keyword>
<dbReference type="Gene3D" id="3.90.226.10">
    <property type="entry name" value="2-enoyl-CoA Hydratase, Chain A, domain 1"/>
    <property type="match status" value="1"/>
</dbReference>
<keyword evidence="6" id="KW-1185">Reference proteome</keyword>
<reference evidence="5" key="1">
    <citation type="submission" date="2020-12" db="EMBL/GenBank/DDBJ databases">
        <title>Metabolic potential, ecology and presence of endohyphal bacteria is reflected in genomic diversity of Mucoromycotina.</title>
        <authorList>
            <person name="Muszewska A."/>
            <person name="Okrasinska A."/>
            <person name="Steczkiewicz K."/>
            <person name="Drgas O."/>
            <person name="Orlowska M."/>
            <person name="Perlinska-Lenart U."/>
            <person name="Aleksandrzak-Piekarczyk T."/>
            <person name="Szatraj K."/>
            <person name="Zielenkiewicz U."/>
            <person name="Pilsyk S."/>
            <person name="Malc E."/>
            <person name="Mieczkowski P."/>
            <person name="Kruszewska J.S."/>
            <person name="Biernat P."/>
            <person name="Pawlowska J."/>
        </authorList>
    </citation>
    <scope>NUCLEOTIDE SEQUENCE</scope>
    <source>
        <strain evidence="5">CBS 226.32</strain>
    </source>
</reference>
<dbReference type="AlphaFoldDB" id="A0A8H7V5G3"/>
<evidence type="ECO:0000256" key="3">
    <source>
        <dbReference type="ARBA" id="ARBA00022801"/>
    </source>
</evidence>
<evidence type="ECO:0000256" key="2">
    <source>
        <dbReference type="ARBA" id="ARBA00011915"/>
    </source>
</evidence>
<dbReference type="NCBIfam" id="NF004127">
    <property type="entry name" value="PRK05617.1"/>
    <property type="match status" value="1"/>
</dbReference>
<sequence length="440" mass="50299">MTIRSISRVFKRNFATQQQHLEPPVLVKNHLGARHLILNRPKRLNALDMEMVDIIYPNLKAWEESNKANVIFMKGIGRALCAGGDVKDVINQLKDPQRVPNLEHQIDTEYEMIHFLGTMKTPYIAVMDGITMGAGGGISCLGPFRIATENTQFAMPETAIGLFCDVGASFFLSRLDGQLGTYMGLTSRIVKAEDALFSGIATHFVPSSRLEALESRLSEIDEPNHDLVHTTIEEFAVETGHTSQIYTLHGEDRLIVDKCFKYNTVEEIVKALKEDGSRFALDTVNTMLKRSPTSLKVTLEHLRKGSKLSIKDCLRMEHALWQTVPFADDFVEGVTSHVIHKKPPRWYPKKLEDLDLHDDIRVKFFYANVKRQLNFRTQDDYHLHPFRRYALPSEKEILDVKLSQNLKTAEETIKWFDNDRNGKFGIRQKVKDVLERASEF</sequence>
<evidence type="ECO:0000256" key="1">
    <source>
        <dbReference type="ARBA" id="ARBA00001709"/>
    </source>
</evidence>
<dbReference type="InterPro" id="IPR032259">
    <property type="entry name" value="HIBYL-CoA-H"/>
</dbReference>
<comment type="caution">
    <text evidence="5">The sequence shown here is derived from an EMBL/GenBank/DDBJ whole genome shotgun (WGS) entry which is preliminary data.</text>
</comment>
<dbReference type="PANTHER" id="PTHR43176:SF3">
    <property type="entry name" value="3-HYDROXYISOBUTYRYL-COA HYDROLASE, MITOCHONDRIAL"/>
    <property type="match status" value="1"/>
</dbReference>
<gene>
    <name evidence="5" type="ORF">INT46_002973</name>
</gene>
<dbReference type="OrthoDB" id="1737613at2759"/>
<dbReference type="CDD" id="cd06558">
    <property type="entry name" value="crotonase-like"/>
    <property type="match status" value="1"/>
</dbReference>
<evidence type="ECO:0000259" key="4">
    <source>
        <dbReference type="Pfam" id="PF16113"/>
    </source>
</evidence>
<evidence type="ECO:0000313" key="5">
    <source>
        <dbReference type="EMBL" id="KAG2206197.1"/>
    </source>
</evidence>
<dbReference type="Proteomes" id="UP000650833">
    <property type="component" value="Unassembled WGS sequence"/>
</dbReference>
<protein>
    <recommendedName>
        <fullName evidence="2">3-hydroxyisobutyryl-CoA hydrolase</fullName>
        <ecNumber evidence="2">3.1.2.4</ecNumber>
    </recommendedName>
</protein>
<dbReference type="GO" id="GO:0003860">
    <property type="term" value="F:3-hydroxyisobutyryl-CoA hydrolase activity"/>
    <property type="evidence" value="ECO:0007669"/>
    <property type="project" value="UniProtKB-EC"/>
</dbReference>
<organism evidence="5 6">
    <name type="scientific">Mucor plumbeus</name>
    <dbReference type="NCBI Taxonomy" id="97098"/>
    <lineage>
        <taxon>Eukaryota</taxon>
        <taxon>Fungi</taxon>
        <taxon>Fungi incertae sedis</taxon>
        <taxon>Mucoromycota</taxon>
        <taxon>Mucoromycotina</taxon>
        <taxon>Mucoromycetes</taxon>
        <taxon>Mucorales</taxon>
        <taxon>Mucorineae</taxon>
        <taxon>Mucoraceae</taxon>
        <taxon>Mucor</taxon>
    </lineage>
</organism>
<proteinExistence type="predicted"/>